<organism evidence="3 4">
    <name type="scientific">Variovorax ginsengisoli</name>
    <dbReference type="NCBI Taxonomy" id="363844"/>
    <lineage>
        <taxon>Bacteria</taxon>
        <taxon>Pseudomonadati</taxon>
        <taxon>Pseudomonadota</taxon>
        <taxon>Betaproteobacteria</taxon>
        <taxon>Burkholderiales</taxon>
        <taxon>Comamonadaceae</taxon>
        <taxon>Variovorax</taxon>
    </lineage>
</organism>
<dbReference type="Gene3D" id="1.10.1220.10">
    <property type="entry name" value="Met repressor-like"/>
    <property type="match status" value="1"/>
</dbReference>
<dbReference type="InterPro" id="IPR013321">
    <property type="entry name" value="Arc_rbn_hlx_hlx"/>
</dbReference>
<dbReference type="RefSeq" id="WP_301815074.1">
    <property type="nucleotide sequence ID" value="NZ_JAUJZH010000032.1"/>
</dbReference>
<feature type="domain" description="Antitoxin FitA-like ribbon-helix-helix" evidence="2">
    <location>
        <begin position="2"/>
        <end position="40"/>
    </location>
</feature>
<feature type="compositionally biased region" description="Low complexity" evidence="1">
    <location>
        <begin position="84"/>
        <end position="102"/>
    </location>
</feature>
<dbReference type="SUPFAM" id="SSF47598">
    <property type="entry name" value="Ribbon-helix-helix"/>
    <property type="match status" value="1"/>
</dbReference>
<gene>
    <name evidence="3" type="ORF">Q2T77_31775</name>
</gene>
<proteinExistence type="predicted"/>
<dbReference type="EMBL" id="JAUKVY010000032">
    <property type="protein sequence ID" value="MDO1536858.1"/>
    <property type="molecule type" value="Genomic_DNA"/>
</dbReference>
<accession>A0ABT8SDE8</accession>
<feature type="region of interest" description="Disordered" evidence="1">
    <location>
        <begin position="70"/>
        <end position="102"/>
    </location>
</feature>
<comment type="caution">
    <text evidence="3">The sequence shown here is derived from an EMBL/GenBank/DDBJ whole genome shotgun (WGS) entry which is preliminary data.</text>
</comment>
<protein>
    <submittedName>
        <fullName evidence="3">Plasmid stabilization protein</fullName>
    </submittedName>
</protein>
<dbReference type="Pfam" id="PF22513">
    <property type="entry name" value="FitA-like_RHH"/>
    <property type="match status" value="1"/>
</dbReference>
<reference evidence="3" key="1">
    <citation type="submission" date="2023-06" db="EMBL/GenBank/DDBJ databases">
        <authorList>
            <person name="Jiang Y."/>
            <person name="Liu Q."/>
        </authorList>
    </citation>
    <scope>NUCLEOTIDE SEQUENCE</scope>
    <source>
        <strain evidence="3">CGMCC 1.12090</strain>
    </source>
</reference>
<evidence type="ECO:0000259" key="2">
    <source>
        <dbReference type="Pfam" id="PF22513"/>
    </source>
</evidence>
<dbReference type="InterPro" id="IPR053853">
    <property type="entry name" value="FitA-like_RHH"/>
</dbReference>
<sequence>MATLTIRNLEDPLKSRLRLRAAARNRSMEEEARQILRAALQESPQPSLDLSARIRSRFATLGDVQLPIEARGPVRPLPDFGDEAAASAPSKPKSAPAPRKRR</sequence>
<evidence type="ECO:0000313" key="3">
    <source>
        <dbReference type="EMBL" id="MDO1536858.1"/>
    </source>
</evidence>
<evidence type="ECO:0000313" key="4">
    <source>
        <dbReference type="Proteomes" id="UP001169027"/>
    </source>
</evidence>
<evidence type="ECO:0000256" key="1">
    <source>
        <dbReference type="SAM" id="MobiDB-lite"/>
    </source>
</evidence>
<dbReference type="Proteomes" id="UP001169027">
    <property type="component" value="Unassembled WGS sequence"/>
</dbReference>
<keyword evidence="4" id="KW-1185">Reference proteome</keyword>
<dbReference type="InterPro" id="IPR010985">
    <property type="entry name" value="Ribbon_hlx_hlx"/>
</dbReference>
<name>A0ABT8SDE8_9BURK</name>